<dbReference type="SUPFAM" id="SSF57850">
    <property type="entry name" value="RING/U-box"/>
    <property type="match status" value="1"/>
</dbReference>
<dbReference type="PROSITE" id="PS50089">
    <property type="entry name" value="ZF_RING_2"/>
    <property type="match status" value="1"/>
</dbReference>
<dbReference type="GO" id="GO:0005634">
    <property type="term" value="C:nucleus"/>
    <property type="evidence" value="ECO:0007669"/>
    <property type="project" value="TreeGrafter"/>
</dbReference>
<feature type="non-terminal residue" evidence="6">
    <location>
        <position position="1"/>
    </location>
</feature>
<keyword evidence="1" id="KW-0479">Metal-binding</keyword>
<dbReference type="Gene3D" id="3.30.40.10">
    <property type="entry name" value="Zinc/RING finger domain, C3HC4 (zinc finger)"/>
    <property type="match status" value="1"/>
</dbReference>
<evidence type="ECO:0000313" key="6">
    <source>
        <dbReference type="EMBL" id="NXN14113.1"/>
    </source>
</evidence>
<dbReference type="SUPFAM" id="SSF57903">
    <property type="entry name" value="FYVE/PHD zinc finger"/>
    <property type="match status" value="1"/>
</dbReference>
<dbReference type="PANTHER" id="PTHR12420">
    <property type="entry name" value="PHD FINGER PROTEIN"/>
    <property type="match status" value="1"/>
</dbReference>
<gene>
    <name evidence="6" type="primary">G2e3_0</name>
    <name evidence="6" type="ORF">INDMAC_R10320</name>
</gene>
<keyword evidence="6" id="KW-0436">Ligase</keyword>
<reference evidence="6 7" key="1">
    <citation type="submission" date="2019-09" db="EMBL/GenBank/DDBJ databases">
        <title>Bird 10,000 Genomes (B10K) Project - Family phase.</title>
        <authorList>
            <person name="Zhang G."/>
        </authorList>
    </citation>
    <scope>NUCLEOTIDE SEQUENCE [LARGE SCALE GENOMIC DNA]</scope>
    <source>
        <strain evidence="6">B10K-DU-001-78</strain>
        <tissue evidence="6">Muscle</tissue>
    </source>
</reference>
<dbReference type="InterPro" id="IPR013083">
    <property type="entry name" value="Znf_RING/FYVE/PHD"/>
</dbReference>
<protein>
    <submittedName>
        <fullName evidence="6">G2E3 ligase</fullName>
    </submittedName>
</protein>
<feature type="domain" description="RING-type" evidence="5">
    <location>
        <begin position="7"/>
        <end position="56"/>
    </location>
</feature>
<evidence type="ECO:0000256" key="3">
    <source>
        <dbReference type="ARBA" id="ARBA00022833"/>
    </source>
</evidence>
<feature type="non-terminal residue" evidence="6">
    <location>
        <position position="163"/>
    </location>
</feature>
<dbReference type="PANTHER" id="PTHR12420:SF47">
    <property type="entry name" value="PHD FINGER PROTEIN 7"/>
    <property type="match status" value="1"/>
</dbReference>
<dbReference type="InterPro" id="IPR019786">
    <property type="entry name" value="Zinc_finger_PHD-type_CS"/>
</dbReference>
<evidence type="ECO:0000256" key="2">
    <source>
        <dbReference type="ARBA" id="ARBA00022771"/>
    </source>
</evidence>
<keyword evidence="2 4" id="KW-0863">Zinc-finger</keyword>
<dbReference type="Proteomes" id="UP000557230">
    <property type="component" value="Unassembled WGS sequence"/>
</dbReference>
<dbReference type="InterPro" id="IPR001841">
    <property type="entry name" value="Znf_RING"/>
</dbReference>
<evidence type="ECO:0000313" key="7">
    <source>
        <dbReference type="Proteomes" id="UP000557230"/>
    </source>
</evidence>
<keyword evidence="7" id="KW-1185">Reference proteome</keyword>
<dbReference type="PROSITE" id="PS01359">
    <property type="entry name" value="ZF_PHD_1"/>
    <property type="match status" value="2"/>
</dbReference>
<dbReference type="OrthoDB" id="512616at2759"/>
<proteinExistence type="predicted"/>
<dbReference type="InterPro" id="IPR011011">
    <property type="entry name" value="Znf_FYVE_PHD"/>
</dbReference>
<sequence length="163" mass="18120">PKAGTTCFVCLEPVDNQTSYRTMMCPACKHTWFHRDCIQNQAVFTGACCFCCPCCKNEYKFSMEMLTMGIQQGLSNVPFSIRPLSWENLHANAEVSGRHSCCDSGECLCPGGREQAQEEGPWQLLVCCSCAAEGTHRQCAYLRPSIDSWECISCAGPIRGKRQ</sequence>
<dbReference type="GO" id="GO:0016874">
    <property type="term" value="F:ligase activity"/>
    <property type="evidence" value="ECO:0007669"/>
    <property type="project" value="UniProtKB-KW"/>
</dbReference>
<dbReference type="InterPro" id="IPR051188">
    <property type="entry name" value="PHD-type_Zinc_Finger"/>
</dbReference>
<accession>A0A7L1GJ96</accession>
<evidence type="ECO:0000256" key="4">
    <source>
        <dbReference type="PROSITE-ProRule" id="PRU00175"/>
    </source>
</evidence>
<dbReference type="AlphaFoldDB" id="A0A7L1GJ96"/>
<dbReference type="Pfam" id="PF26054">
    <property type="entry name" value="PHD_G2E3"/>
    <property type="match status" value="1"/>
</dbReference>
<dbReference type="InterPro" id="IPR059102">
    <property type="entry name" value="PHD_PHF7/G2E3-like"/>
</dbReference>
<organism evidence="6 7">
    <name type="scientific">Indicator maculatus</name>
    <name type="common">spotted honeyguide</name>
    <dbReference type="NCBI Taxonomy" id="545262"/>
    <lineage>
        <taxon>Eukaryota</taxon>
        <taxon>Metazoa</taxon>
        <taxon>Chordata</taxon>
        <taxon>Craniata</taxon>
        <taxon>Vertebrata</taxon>
        <taxon>Euteleostomi</taxon>
        <taxon>Archelosauria</taxon>
        <taxon>Archosauria</taxon>
        <taxon>Dinosauria</taxon>
        <taxon>Saurischia</taxon>
        <taxon>Theropoda</taxon>
        <taxon>Coelurosauria</taxon>
        <taxon>Aves</taxon>
        <taxon>Neognathae</taxon>
        <taxon>Neoaves</taxon>
        <taxon>Telluraves</taxon>
        <taxon>Coraciimorphae</taxon>
        <taxon>Piciformes</taxon>
        <taxon>Indicatoridae</taxon>
        <taxon>Indicator</taxon>
    </lineage>
</organism>
<dbReference type="EMBL" id="VXBD01008989">
    <property type="protein sequence ID" value="NXN14113.1"/>
    <property type="molecule type" value="Genomic_DNA"/>
</dbReference>
<keyword evidence="3" id="KW-0862">Zinc</keyword>
<comment type="caution">
    <text evidence="6">The sequence shown here is derived from an EMBL/GenBank/DDBJ whole genome shotgun (WGS) entry which is preliminary data.</text>
</comment>
<name>A0A7L1GJ96_9PICI</name>
<dbReference type="GO" id="GO:0008270">
    <property type="term" value="F:zinc ion binding"/>
    <property type="evidence" value="ECO:0007669"/>
    <property type="project" value="UniProtKB-KW"/>
</dbReference>
<evidence type="ECO:0000259" key="5">
    <source>
        <dbReference type="PROSITE" id="PS50089"/>
    </source>
</evidence>
<evidence type="ECO:0000256" key="1">
    <source>
        <dbReference type="ARBA" id="ARBA00022723"/>
    </source>
</evidence>